<gene>
    <name evidence="4" type="ORF">A4G16_07830</name>
</gene>
<dbReference type="InterPro" id="IPR008278">
    <property type="entry name" value="4-PPantetheinyl_Trfase_dom"/>
</dbReference>
<dbReference type="Proteomes" id="UP000501366">
    <property type="component" value="Chromosome"/>
</dbReference>
<feature type="domain" description="4'-phosphopantetheinyl transferase" evidence="3">
    <location>
        <begin position="108"/>
        <end position="179"/>
    </location>
</feature>
<dbReference type="RefSeq" id="WP_165889434.1">
    <property type="nucleotide sequence ID" value="NZ_CP015030.1"/>
</dbReference>
<dbReference type="InterPro" id="IPR037143">
    <property type="entry name" value="4-PPantetheinyl_Trfase_dom_sf"/>
</dbReference>
<keyword evidence="2 4" id="KW-0808">Transferase</keyword>
<protein>
    <submittedName>
        <fullName evidence="4">4'-phosphopantetheinyl transferase</fullName>
    </submittedName>
</protein>
<dbReference type="Pfam" id="PF01648">
    <property type="entry name" value="ACPS"/>
    <property type="match status" value="1"/>
</dbReference>
<dbReference type="PANTHER" id="PTHR12215:SF10">
    <property type="entry name" value="L-AMINOADIPATE-SEMIALDEHYDE DEHYDROGENASE-PHOSPHOPANTETHEINYL TRANSFERASE"/>
    <property type="match status" value="1"/>
</dbReference>
<dbReference type="GO" id="GO:0019878">
    <property type="term" value="P:lysine biosynthetic process via aminoadipic acid"/>
    <property type="evidence" value="ECO:0007669"/>
    <property type="project" value="TreeGrafter"/>
</dbReference>
<dbReference type="GO" id="GO:0005829">
    <property type="term" value="C:cytosol"/>
    <property type="evidence" value="ECO:0007669"/>
    <property type="project" value="TreeGrafter"/>
</dbReference>
<dbReference type="GO" id="GO:0000287">
    <property type="term" value="F:magnesium ion binding"/>
    <property type="evidence" value="ECO:0007669"/>
    <property type="project" value="InterPro"/>
</dbReference>
<accession>A0A6G8JJA8</accession>
<evidence type="ECO:0000259" key="3">
    <source>
        <dbReference type="Pfam" id="PF01648"/>
    </source>
</evidence>
<dbReference type="SUPFAM" id="SSF56214">
    <property type="entry name" value="4'-phosphopantetheinyl transferase"/>
    <property type="match status" value="2"/>
</dbReference>
<dbReference type="Gene3D" id="3.90.470.20">
    <property type="entry name" value="4'-phosphopantetheinyl transferase domain"/>
    <property type="match status" value="1"/>
</dbReference>
<organism evidence="4 5">
    <name type="scientific">Mannheimia granulomatis</name>
    <dbReference type="NCBI Taxonomy" id="85402"/>
    <lineage>
        <taxon>Bacteria</taxon>
        <taxon>Pseudomonadati</taxon>
        <taxon>Pseudomonadota</taxon>
        <taxon>Gammaproteobacteria</taxon>
        <taxon>Pasteurellales</taxon>
        <taxon>Pasteurellaceae</taxon>
        <taxon>Mannheimia</taxon>
    </lineage>
</organism>
<evidence type="ECO:0000313" key="5">
    <source>
        <dbReference type="Proteomes" id="UP000501366"/>
    </source>
</evidence>
<evidence type="ECO:0000313" key="4">
    <source>
        <dbReference type="EMBL" id="QIM67282.1"/>
    </source>
</evidence>
<evidence type="ECO:0000256" key="2">
    <source>
        <dbReference type="ARBA" id="ARBA00022679"/>
    </source>
</evidence>
<dbReference type="AlphaFoldDB" id="A0A6G8JJA8"/>
<dbReference type="PANTHER" id="PTHR12215">
    <property type="entry name" value="PHOSPHOPANTETHEINE TRANSFERASE"/>
    <property type="match status" value="1"/>
</dbReference>
<evidence type="ECO:0000256" key="1">
    <source>
        <dbReference type="ARBA" id="ARBA00010990"/>
    </source>
</evidence>
<dbReference type="GO" id="GO:0008897">
    <property type="term" value="F:holo-[acyl-carrier-protein] synthase activity"/>
    <property type="evidence" value="ECO:0007669"/>
    <property type="project" value="InterPro"/>
</dbReference>
<dbReference type="KEGG" id="mgra:A4G16_07830"/>
<sequence>MKNFTNQAATIEIAFIHREEQLPNDFSYPAMPDNLNSRLCKKWQGQRAAHFLLTELFKKYGLDLTLLQNIARTESRRPFVHSDHIDFNISHSGDWIAVIFCYSFTKLAVGVDIEHPQRIRRYRDLILHYANIEEQQVLLAENCPLLNNLAERFYLSWCLREAILKSQGVGIVKLSEVTHLPLTKQIFSAHCPSGKLHFISELPFYLSYFYQQPQNMILSEPQLWRWQAGKFQPIHCQSIIYDVNLRTTNA</sequence>
<dbReference type="EMBL" id="CP015030">
    <property type="protein sequence ID" value="QIM67282.1"/>
    <property type="molecule type" value="Genomic_DNA"/>
</dbReference>
<proteinExistence type="inferred from homology"/>
<name>A0A6G8JJA8_9PAST</name>
<dbReference type="InterPro" id="IPR050559">
    <property type="entry name" value="P-Pant_transferase_sf"/>
</dbReference>
<reference evidence="4 5" key="1">
    <citation type="submission" date="2016-03" db="EMBL/GenBank/DDBJ databases">
        <authorList>
            <person name="Bojesen A.M."/>
            <person name="Planet P."/>
            <person name="Hansen M.J."/>
        </authorList>
    </citation>
    <scope>NUCLEOTIDE SEQUENCE [LARGE SCALE GENOMIC DNA]</scope>
    <source>
        <strain evidence="4 5">B 234/94</strain>
    </source>
</reference>
<comment type="similarity">
    <text evidence="1">Belongs to the P-Pant transferase superfamily. Gsp/Sfp/HetI/AcpT family.</text>
</comment>